<name>A0A9D1KXX0_9FIRM</name>
<dbReference type="AlphaFoldDB" id="A0A9D1KXX0"/>
<evidence type="ECO:0000313" key="2">
    <source>
        <dbReference type="Proteomes" id="UP000824164"/>
    </source>
</evidence>
<proteinExistence type="predicted"/>
<accession>A0A9D1KXX0</accession>
<reference evidence="1" key="2">
    <citation type="journal article" date="2021" name="PeerJ">
        <title>Extensive microbial diversity within the chicken gut microbiome revealed by metagenomics and culture.</title>
        <authorList>
            <person name="Gilroy R."/>
            <person name="Ravi A."/>
            <person name="Getino M."/>
            <person name="Pursley I."/>
            <person name="Horton D.L."/>
            <person name="Alikhan N.F."/>
            <person name="Baker D."/>
            <person name="Gharbi K."/>
            <person name="Hall N."/>
            <person name="Watson M."/>
            <person name="Adriaenssens E.M."/>
            <person name="Foster-Nyarko E."/>
            <person name="Jarju S."/>
            <person name="Secka A."/>
            <person name="Antonio M."/>
            <person name="Oren A."/>
            <person name="Chaudhuri R.R."/>
            <person name="La Ragione R."/>
            <person name="Hildebrand F."/>
            <person name="Pallen M.J."/>
        </authorList>
    </citation>
    <scope>NUCLEOTIDE SEQUENCE</scope>
    <source>
        <strain evidence="1">CHK187-14744</strain>
    </source>
</reference>
<dbReference type="InterPro" id="IPR045714">
    <property type="entry name" value="DUF6070"/>
</dbReference>
<gene>
    <name evidence="1" type="ORF">IAB63_06815</name>
</gene>
<dbReference type="Pfam" id="PF19546">
    <property type="entry name" value="DUF6070"/>
    <property type="match status" value="1"/>
</dbReference>
<organism evidence="1 2">
    <name type="scientific">Candidatus Onthocola gallistercoris</name>
    <dbReference type="NCBI Taxonomy" id="2840876"/>
    <lineage>
        <taxon>Bacteria</taxon>
        <taxon>Bacillati</taxon>
        <taxon>Bacillota</taxon>
        <taxon>Bacilli</taxon>
        <taxon>Candidatus Onthocola</taxon>
    </lineage>
</organism>
<sequence>MIQTFFDISAEDLEIYARYDSDLGVYPWEPIGALNRVPQFQPFPEVVKCTDNGDGTWTLYVEAIFVENGTDCSFKHTVTMKETEEGWKYMGNEVDEKGSESIPEYQPRYLF</sequence>
<dbReference type="EMBL" id="DVLT01000043">
    <property type="protein sequence ID" value="HIU02945.1"/>
    <property type="molecule type" value="Genomic_DNA"/>
</dbReference>
<evidence type="ECO:0000313" key="1">
    <source>
        <dbReference type="EMBL" id="HIU02945.1"/>
    </source>
</evidence>
<dbReference type="Proteomes" id="UP000824164">
    <property type="component" value="Unassembled WGS sequence"/>
</dbReference>
<protein>
    <submittedName>
        <fullName evidence="1">Uncharacterized protein</fullName>
    </submittedName>
</protein>
<reference evidence="1" key="1">
    <citation type="submission" date="2020-10" db="EMBL/GenBank/DDBJ databases">
        <authorList>
            <person name="Gilroy R."/>
        </authorList>
    </citation>
    <scope>NUCLEOTIDE SEQUENCE</scope>
    <source>
        <strain evidence="1">CHK187-14744</strain>
    </source>
</reference>
<comment type="caution">
    <text evidence="1">The sequence shown here is derived from an EMBL/GenBank/DDBJ whole genome shotgun (WGS) entry which is preliminary data.</text>
</comment>